<gene>
    <name evidence="1" type="ORF">LARSCL_LOCUS4582</name>
</gene>
<dbReference type="Proteomes" id="UP001497382">
    <property type="component" value="Unassembled WGS sequence"/>
</dbReference>
<evidence type="ECO:0000313" key="1">
    <source>
        <dbReference type="EMBL" id="CAL1269154.1"/>
    </source>
</evidence>
<sequence>MKIRNLMYVKYVIKHLL</sequence>
<protein>
    <submittedName>
        <fullName evidence="1">Uncharacterized protein</fullName>
    </submittedName>
</protein>
<dbReference type="AlphaFoldDB" id="A0AAV1ZFM2"/>
<organism evidence="1 2">
    <name type="scientific">Larinioides sclopetarius</name>
    <dbReference type="NCBI Taxonomy" id="280406"/>
    <lineage>
        <taxon>Eukaryota</taxon>
        <taxon>Metazoa</taxon>
        <taxon>Ecdysozoa</taxon>
        <taxon>Arthropoda</taxon>
        <taxon>Chelicerata</taxon>
        <taxon>Arachnida</taxon>
        <taxon>Araneae</taxon>
        <taxon>Araneomorphae</taxon>
        <taxon>Entelegynae</taxon>
        <taxon>Araneoidea</taxon>
        <taxon>Araneidae</taxon>
        <taxon>Larinioides</taxon>
    </lineage>
</organism>
<keyword evidence="2" id="KW-1185">Reference proteome</keyword>
<proteinExistence type="predicted"/>
<name>A0AAV1ZFM2_9ARAC</name>
<dbReference type="EMBL" id="CAXIEN010000039">
    <property type="protein sequence ID" value="CAL1269154.1"/>
    <property type="molecule type" value="Genomic_DNA"/>
</dbReference>
<evidence type="ECO:0000313" key="2">
    <source>
        <dbReference type="Proteomes" id="UP001497382"/>
    </source>
</evidence>
<comment type="caution">
    <text evidence="1">The sequence shown here is derived from an EMBL/GenBank/DDBJ whole genome shotgun (WGS) entry which is preliminary data.</text>
</comment>
<reference evidence="1 2" key="1">
    <citation type="submission" date="2024-04" db="EMBL/GenBank/DDBJ databases">
        <authorList>
            <person name="Rising A."/>
            <person name="Reimegard J."/>
            <person name="Sonavane S."/>
            <person name="Akerstrom W."/>
            <person name="Nylinder S."/>
            <person name="Hedman E."/>
            <person name="Kallberg Y."/>
        </authorList>
    </citation>
    <scope>NUCLEOTIDE SEQUENCE [LARGE SCALE GENOMIC DNA]</scope>
</reference>
<accession>A0AAV1ZFM2</accession>